<keyword evidence="18" id="KW-1185">Reference proteome</keyword>
<keyword evidence="12 15" id="KW-0460">Magnesium</keyword>
<comment type="catalytic activity">
    <reaction evidence="13">
        <text>GMP + diphosphate = guanine + 5-phospho-alpha-D-ribose 1-diphosphate</text>
        <dbReference type="Rhea" id="RHEA:25424"/>
        <dbReference type="ChEBI" id="CHEBI:16235"/>
        <dbReference type="ChEBI" id="CHEBI:33019"/>
        <dbReference type="ChEBI" id="CHEBI:58017"/>
        <dbReference type="ChEBI" id="CHEBI:58115"/>
        <dbReference type="EC" id="2.4.2.8"/>
    </reaction>
    <physiologicalReaction direction="right-to-left" evidence="13">
        <dbReference type="Rhea" id="RHEA:25426"/>
    </physiologicalReaction>
</comment>
<keyword evidence="6 15" id="KW-0963">Cytoplasm</keyword>
<evidence type="ECO:0000256" key="15">
    <source>
        <dbReference type="RuleBase" id="RU364099"/>
    </source>
</evidence>
<accession>A0AAX4HQ17</accession>
<evidence type="ECO:0000256" key="10">
    <source>
        <dbReference type="ARBA" id="ARBA00022726"/>
    </source>
</evidence>
<dbReference type="CDD" id="cd06223">
    <property type="entry name" value="PRTases_typeI"/>
    <property type="match status" value="1"/>
</dbReference>
<evidence type="ECO:0000256" key="7">
    <source>
        <dbReference type="ARBA" id="ARBA00022676"/>
    </source>
</evidence>
<gene>
    <name evidence="17" type="primary">hpt</name>
    <name evidence="17" type="ORF">SOO65_00400</name>
</gene>
<dbReference type="GO" id="GO:0005829">
    <property type="term" value="C:cytosol"/>
    <property type="evidence" value="ECO:0007669"/>
    <property type="project" value="TreeGrafter"/>
</dbReference>
<evidence type="ECO:0000256" key="8">
    <source>
        <dbReference type="ARBA" id="ARBA00022679"/>
    </source>
</evidence>
<comment type="catalytic activity">
    <reaction evidence="14">
        <text>IMP + diphosphate = hypoxanthine + 5-phospho-alpha-D-ribose 1-diphosphate</text>
        <dbReference type="Rhea" id="RHEA:17973"/>
        <dbReference type="ChEBI" id="CHEBI:17368"/>
        <dbReference type="ChEBI" id="CHEBI:33019"/>
        <dbReference type="ChEBI" id="CHEBI:58017"/>
        <dbReference type="ChEBI" id="CHEBI:58053"/>
        <dbReference type="EC" id="2.4.2.8"/>
    </reaction>
    <physiologicalReaction direction="right-to-left" evidence="14">
        <dbReference type="Rhea" id="RHEA:17975"/>
    </physiologicalReaction>
</comment>
<keyword evidence="9 15" id="KW-0479">Metal-binding</keyword>
<evidence type="ECO:0000256" key="5">
    <source>
        <dbReference type="ARBA" id="ARBA00011895"/>
    </source>
</evidence>
<proteinExistence type="inferred from homology"/>
<dbReference type="GO" id="GO:0000166">
    <property type="term" value="F:nucleotide binding"/>
    <property type="evidence" value="ECO:0007669"/>
    <property type="project" value="UniProtKB-KW"/>
</dbReference>
<dbReference type="PANTHER" id="PTHR43340:SF1">
    <property type="entry name" value="HYPOXANTHINE PHOSPHORIBOSYLTRANSFERASE"/>
    <property type="match status" value="1"/>
</dbReference>
<dbReference type="Gene3D" id="3.40.50.2020">
    <property type="match status" value="1"/>
</dbReference>
<name>A0AAX4HQ17_9BACT</name>
<dbReference type="InterPro" id="IPR005904">
    <property type="entry name" value="Hxn_phspho_trans"/>
</dbReference>
<evidence type="ECO:0000259" key="16">
    <source>
        <dbReference type="Pfam" id="PF00156"/>
    </source>
</evidence>
<sequence>MSDEKNKFPSSFVSSQFVKYIDAKEIKGIVETLGNTLSQKYQGQDLVLIGVLKGSMVFMADLIREIKGVKVYVDFVKLQAVGRSKENHGTITISKDITTNLMDRNVVIVEEIVDTGRALSFLKKRIMLSSPRSLEVITLFDKPYKRTVNIQPDLTGKKIEDQFIVGYGLDLEDYGRNFEQLYYLKYPN</sequence>
<dbReference type="InterPro" id="IPR000836">
    <property type="entry name" value="PRTase_dom"/>
</dbReference>
<dbReference type="AlphaFoldDB" id="A0AAX4HQ17"/>
<dbReference type="GO" id="GO:0046100">
    <property type="term" value="P:hypoxanthine metabolic process"/>
    <property type="evidence" value="ECO:0007669"/>
    <property type="project" value="TreeGrafter"/>
</dbReference>
<feature type="domain" description="Phosphoribosyltransferase" evidence="16">
    <location>
        <begin position="24"/>
        <end position="170"/>
    </location>
</feature>
<protein>
    <recommendedName>
        <fullName evidence="5 15">Hypoxanthine phosphoribosyltransferase</fullName>
        <ecNumber evidence="5 15">2.4.2.8</ecNumber>
    </recommendedName>
</protein>
<comment type="pathway">
    <text evidence="3 15">Purine metabolism; IMP biosynthesis via salvage pathway; IMP from hypoxanthine: step 1/1.</text>
</comment>
<evidence type="ECO:0000256" key="1">
    <source>
        <dbReference type="ARBA" id="ARBA00001946"/>
    </source>
</evidence>
<keyword evidence="11 15" id="KW-0547">Nucleotide-binding</keyword>
<dbReference type="EMBL" id="CP139487">
    <property type="protein sequence ID" value="WPU65206.1"/>
    <property type="molecule type" value="Genomic_DNA"/>
</dbReference>
<dbReference type="NCBIfam" id="TIGR01203">
    <property type="entry name" value="HGPRTase"/>
    <property type="match status" value="1"/>
</dbReference>
<evidence type="ECO:0000256" key="12">
    <source>
        <dbReference type="ARBA" id="ARBA00022842"/>
    </source>
</evidence>
<keyword evidence="8 15" id="KW-0808">Transferase</keyword>
<evidence type="ECO:0000256" key="2">
    <source>
        <dbReference type="ARBA" id="ARBA00004496"/>
    </source>
</evidence>
<evidence type="ECO:0000256" key="6">
    <source>
        <dbReference type="ARBA" id="ARBA00022490"/>
    </source>
</evidence>
<dbReference type="GO" id="GO:0006178">
    <property type="term" value="P:guanine salvage"/>
    <property type="evidence" value="ECO:0007669"/>
    <property type="project" value="TreeGrafter"/>
</dbReference>
<dbReference type="Pfam" id="PF00156">
    <property type="entry name" value="Pribosyltran"/>
    <property type="match status" value="1"/>
</dbReference>
<dbReference type="SUPFAM" id="SSF53271">
    <property type="entry name" value="PRTase-like"/>
    <property type="match status" value="1"/>
</dbReference>
<dbReference type="GO" id="GO:0032263">
    <property type="term" value="P:GMP salvage"/>
    <property type="evidence" value="ECO:0007669"/>
    <property type="project" value="TreeGrafter"/>
</dbReference>
<dbReference type="GO" id="GO:0004422">
    <property type="term" value="F:hypoxanthine phosphoribosyltransferase activity"/>
    <property type="evidence" value="ECO:0007669"/>
    <property type="project" value="InterPro"/>
</dbReference>
<reference evidence="17 18" key="1">
    <citation type="submission" date="2023-11" db="EMBL/GenBank/DDBJ databases">
        <title>Peredibacter starrii A3.12.</title>
        <authorList>
            <person name="Mitchell R.J."/>
        </authorList>
    </citation>
    <scope>NUCLEOTIDE SEQUENCE [LARGE SCALE GENOMIC DNA]</scope>
    <source>
        <strain evidence="17 18">A3.12</strain>
    </source>
</reference>
<evidence type="ECO:0000256" key="11">
    <source>
        <dbReference type="ARBA" id="ARBA00022741"/>
    </source>
</evidence>
<keyword evidence="7 15" id="KW-0328">Glycosyltransferase</keyword>
<organism evidence="17 18">
    <name type="scientific">Peredibacter starrii</name>
    <dbReference type="NCBI Taxonomy" id="28202"/>
    <lineage>
        <taxon>Bacteria</taxon>
        <taxon>Pseudomonadati</taxon>
        <taxon>Bdellovibrionota</taxon>
        <taxon>Bacteriovoracia</taxon>
        <taxon>Bacteriovoracales</taxon>
        <taxon>Bacteriovoracaceae</taxon>
        <taxon>Peredibacter</taxon>
    </lineage>
</organism>
<comment type="similarity">
    <text evidence="4 15">Belongs to the purine/pyrimidine phosphoribosyltransferase family.</text>
</comment>
<comment type="cofactor">
    <cofactor evidence="1 15">
        <name>Mg(2+)</name>
        <dbReference type="ChEBI" id="CHEBI:18420"/>
    </cofactor>
</comment>
<evidence type="ECO:0000256" key="9">
    <source>
        <dbReference type="ARBA" id="ARBA00022723"/>
    </source>
</evidence>
<evidence type="ECO:0000313" key="18">
    <source>
        <dbReference type="Proteomes" id="UP001324634"/>
    </source>
</evidence>
<dbReference type="PANTHER" id="PTHR43340">
    <property type="entry name" value="HYPOXANTHINE-GUANINE PHOSPHORIBOSYLTRANSFERASE"/>
    <property type="match status" value="1"/>
</dbReference>
<dbReference type="EC" id="2.4.2.8" evidence="5 15"/>
<evidence type="ECO:0000256" key="13">
    <source>
        <dbReference type="ARBA" id="ARBA00048811"/>
    </source>
</evidence>
<dbReference type="InterPro" id="IPR029057">
    <property type="entry name" value="PRTase-like"/>
</dbReference>
<evidence type="ECO:0000256" key="3">
    <source>
        <dbReference type="ARBA" id="ARBA00004669"/>
    </source>
</evidence>
<evidence type="ECO:0000313" key="17">
    <source>
        <dbReference type="EMBL" id="WPU65206.1"/>
    </source>
</evidence>
<comment type="subcellular location">
    <subcellularLocation>
        <location evidence="2 15">Cytoplasm</location>
    </subcellularLocation>
</comment>
<dbReference type="Proteomes" id="UP001324634">
    <property type="component" value="Chromosome"/>
</dbReference>
<dbReference type="InterPro" id="IPR050408">
    <property type="entry name" value="HGPRT"/>
</dbReference>
<keyword evidence="10 15" id="KW-0660">Purine salvage</keyword>
<dbReference type="GO" id="GO:0006166">
    <property type="term" value="P:purine ribonucleoside salvage"/>
    <property type="evidence" value="ECO:0007669"/>
    <property type="project" value="UniProtKB-KW"/>
</dbReference>
<evidence type="ECO:0000256" key="14">
    <source>
        <dbReference type="ARBA" id="ARBA00049402"/>
    </source>
</evidence>
<dbReference type="RefSeq" id="WP_321395342.1">
    <property type="nucleotide sequence ID" value="NZ_CP139487.1"/>
</dbReference>
<dbReference type="KEGG" id="psti:SOO65_00400"/>
<evidence type="ECO:0000256" key="4">
    <source>
        <dbReference type="ARBA" id="ARBA00008391"/>
    </source>
</evidence>
<dbReference type="GO" id="GO:0000287">
    <property type="term" value="F:magnesium ion binding"/>
    <property type="evidence" value="ECO:0007669"/>
    <property type="project" value="TreeGrafter"/>
</dbReference>
<dbReference type="GO" id="GO:0032264">
    <property type="term" value="P:IMP salvage"/>
    <property type="evidence" value="ECO:0007669"/>
    <property type="project" value="TreeGrafter"/>
</dbReference>